<comment type="catalytic activity">
    <reaction evidence="7">
        <text>L-threonyl-[protein] + ATP = O-phospho-L-threonyl-[protein] + ADP + H(+)</text>
        <dbReference type="Rhea" id="RHEA:46608"/>
        <dbReference type="Rhea" id="RHEA-COMP:11060"/>
        <dbReference type="Rhea" id="RHEA-COMP:11605"/>
        <dbReference type="ChEBI" id="CHEBI:15378"/>
        <dbReference type="ChEBI" id="CHEBI:30013"/>
        <dbReference type="ChEBI" id="CHEBI:30616"/>
        <dbReference type="ChEBI" id="CHEBI:61977"/>
        <dbReference type="ChEBI" id="CHEBI:456216"/>
        <dbReference type="EC" id="2.7.11.1"/>
    </reaction>
</comment>
<evidence type="ECO:0000256" key="3">
    <source>
        <dbReference type="ARBA" id="ARBA00022679"/>
    </source>
</evidence>
<dbReference type="GO" id="GO:0005524">
    <property type="term" value="F:ATP binding"/>
    <property type="evidence" value="ECO:0007669"/>
    <property type="project" value="UniProtKB-UniRule"/>
</dbReference>
<reference evidence="12" key="2">
    <citation type="submission" date="2023-05" db="EMBL/GenBank/DDBJ databases">
        <authorList>
            <consortium name="Lawrence Berkeley National Laboratory"/>
            <person name="Steindorff A."/>
            <person name="Hensen N."/>
            <person name="Bonometti L."/>
            <person name="Westerberg I."/>
            <person name="Brannstrom I.O."/>
            <person name="Guillou S."/>
            <person name="Cros-Aarteil S."/>
            <person name="Calhoun S."/>
            <person name="Haridas S."/>
            <person name="Kuo A."/>
            <person name="Mondo S."/>
            <person name="Pangilinan J."/>
            <person name="Riley R."/>
            <person name="Labutti K."/>
            <person name="Andreopoulos B."/>
            <person name="Lipzen A."/>
            <person name="Chen C."/>
            <person name="Yanf M."/>
            <person name="Daum C."/>
            <person name="Ng V."/>
            <person name="Clum A."/>
            <person name="Ohm R."/>
            <person name="Martin F."/>
            <person name="Silar P."/>
            <person name="Natvig D."/>
            <person name="Lalanne C."/>
            <person name="Gautier V."/>
            <person name="Ament-Velasquez S.L."/>
            <person name="Kruys A."/>
            <person name="Hutchinson M.I."/>
            <person name="Powell A.J."/>
            <person name="Barry K."/>
            <person name="Miller A.N."/>
            <person name="Grigoriev I.V."/>
            <person name="Debuchy R."/>
            <person name="Gladieux P."/>
            <person name="Thoren M.H."/>
            <person name="Johannesson H."/>
        </authorList>
    </citation>
    <scope>NUCLEOTIDE SEQUENCE</scope>
    <source>
        <strain evidence="12">CBS 731.68</strain>
    </source>
</reference>
<comment type="caution">
    <text evidence="12">The sequence shown here is derived from an EMBL/GenBank/DDBJ whole genome shotgun (WGS) entry which is preliminary data.</text>
</comment>
<keyword evidence="5" id="KW-0418">Kinase</keyword>
<feature type="region of interest" description="Disordered" evidence="10">
    <location>
        <begin position="383"/>
        <end position="405"/>
    </location>
</feature>
<feature type="binding site" evidence="9">
    <location>
        <position position="46"/>
    </location>
    <ligand>
        <name>ATP</name>
        <dbReference type="ChEBI" id="CHEBI:30616"/>
    </ligand>
</feature>
<dbReference type="AlphaFoldDB" id="A0AAN6UAV1"/>
<dbReference type="PROSITE" id="PS00108">
    <property type="entry name" value="PROTEIN_KINASE_ST"/>
    <property type="match status" value="1"/>
</dbReference>
<dbReference type="Gene3D" id="1.10.510.10">
    <property type="entry name" value="Transferase(Phosphotransferase) domain 1"/>
    <property type="match status" value="1"/>
</dbReference>
<feature type="compositionally biased region" description="Polar residues" evidence="10">
    <location>
        <begin position="325"/>
        <end position="334"/>
    </location>
</feature>
<evidence type="ECO:0000313" key="13">
    <source>
        <dbReference type="Proteomes" id="UP001302602"/>
    </source>
</evidence>
<name>A0AAN6UAV1_9PEZI</name>
<sequence length="592" mass="65331">MQQSQLEDLPTDLPFRIISKTIGRGAYASIKKAIPLDAPSPVFAVKLIHKGYAIRQGRISAKQIVMEVSLHSHIGQHPNIIEWFATGEDAVWRWIAMEFAEGGDLFDKIEADVGVQEDIAHLYFLQLISGVSFMHSKGVAHRDLKPENILLSGSGSLKIADFGMATLFEHKGARKQSTTMCGSPPYIAPEVLQCARQDKKSADGIKYSANLVDIWSCGVILFVLLVGNTPWDEPTTESWEFQEYVRTNGRSTDSLWGRLPAEALSLLRGMMNIEATKRFSFAQIRQHPWYTRRNPLLTADGKVSDPVALAAQMLAGLRIDLNAEPTPSQRQSQPEAMDIDSHPASSWSSKLPATQPETPISDVLFDWERPSLRTLGRADYAISSTQPSSALPLPGAEPRRPPHSGYNAALEALAENEPSMSQFSQTPGVPLSLTQHARQFRDIVPAYSLTRFFSHVPAALLVQMLRDALHQLNVPLPQYKQPNPATAAVDHTQANEHVTMLKVRTLDGRRQGLHGDVLVDRYRLPPAAAGMSGEAEEDQGQVVVELLEVRFVKVKGDPLEWRRFFKQVALLCRDAVYSGDGGGSRLVEGSGA</sequence>
<dbReference type="Pfam" id="PF00069">
    <property type="entry name" value="Pkinase"/>
    <property type="match status" value="1"/>
</dbReference>
<gene>
    <name evidence="12" type="ORF">N657DRAFT_610169</name>
</gene>
<evidence type="ECO:0000313" key="12">
    <source>
        <dbReference type="EMBL" id="KAK4129632.1"/>
    </source>
</evidence>
<dbReference type="SUPFAM" id="SSF56112">
    <property type="entry name" value="Protein kinase-like (PK-like)"/>
    <property type="match status" value="1"/>
</dbReference>
<evidence type="ECO:0000256" key="1">
    <source>
        <dbReference type="ARBA" id="ARBA00012513"/>
    </source>
</evidence>
<dbReference type="PANTHER" id="PTHR43895:SF32">
    <property type="entry name" value="SERINE_THREONINE-PROTEIN KINASE CHK1"/>
    <property type="match status" value="1"/>
</dbReference>
<keyword evidence="2" id="KW-0723">Serine/threonine-protein kinase</keyword>
<organism evidence="12 13">
    <name type="scientific">Parathielavia appendiculata</name>
    <dbReference type="NCBI Taxonomy" id="2587402"/>
    <lineage>
        <taxon>Eukaryota</taxon>
        <taxon>Fungi</taxon>
        <taxon>Dikarya</taxon>
        <taxon>Ascomycota</taxon>
        <taxon>Pezizomycotina</taxon>
        <taxon>Sordariomycetes</taxon>
        <taxon>Sordariomycetidae</taxon>
        <taxon>Sordariales</taxon>
        <taxon>Chaetomiaceae</taxon>
        <taxon>Parathielavia</taxon>
    </lineage>
</organism>
<accession>A0AAN6UAV1</accession>
<keyword evidence="6 9" id="KW-0067">ATP-binding</keyword>
<evidence type="ECO:0000256" key="2">
    <source>
        <dbReference type="ARBA" id="ARBA00022527"/>
    </source>
</evidence>
<keyword evidence="4 9" id="KW-0547">Nucleotide-binding</keyword>
<proteinExistence type="predicted"/>
<dbReference type="PROSITE" id="PS50011">
    <property type="entry name" value="PROTEIN_KINASE_DOM"/>
    <property type="match status" value="1"/>
</dbReference>
<evidence type="ECO:0000256" key="5">
    <source>
        <dbReference type="ARBA" id="ARBA00022777"/>
    </source>
</evidence>
<keyword evidence="13" id="KW-1185">Reference proteome</keyword>
<evidence type="ECO:0000256" key="9">
    <source>
        <dbReference type="PROSITE-ProRule" id="PRU10141"/>
    </source>
</evidence>
<dbReference type="InterPro" id="IPR000719">
    <property type="entry name" value="Prot_kinase_dom"/>
</dbReference>
<dbReference type="InterPro" id="IPR008271">
    <property type="entry name" value="Ser/Thr_kinase_AS"/>
</dbReference>
<dbReference type="GeneID" id="87827087"/>
<dbReference type="GO" id="GO:0004674">
    <property type="term" value="F:protein serine/threonine kinase activity"/>
    <property type="evidence" value="ECO:0007669"/>
    <property type="project" value="UniProtKB-KW"/>
</dbReference>
<dbReference type="EMBL" id="MU853223">
    <property type="protein sequence ID" value="KAK4129632.1"/>
    <property type="molecule type" value="Genomic_DNA"/>
</dbReference>
<dbReference type="FunFam" id="1.10.510.10:FF:000692">
    <property type="entry name" value="Serine/threonine protein kinase, variant"/>
    <property type="match status" value="1"/>
</dbReference>
<protein>
    <recommendedName>
        <fullName evidence="1">non-specific serine/threonine protein kinase</fullName>
        <ecNumber evidence="1">2.7.11.1</ecNumber>
    </recommendedName>
</protein>
<evidence type="ECO:0000259" key="11">
    <source>
        <dbReference type="PROSITE" id="PS50011"/>
    </source>
</evidence>
<reference evidence="12" key="1">
    <citation type="journal article" date="2023" name="Mol. Phylogenet. Evol.">
        <title>Genome-scale phylogeny and comparative genomics of the fungal order Sordariales.</title>
        <authorList>
            <person name="Hensen N."/>
            <person name="Bonometti L."/>
            <person name="Westerberg I."/>
            <person name="Brannstrom I.O."/>
            <person name="Guillou S."/>
            <person name="Cros-Aarteil S."/>
            <person name="Calhoun S."/>
            <person name="Haridas S."/>
            <person name="Kuo A."/>
            <person name="Mondo S."/>
            <person name="Pangilinan J."/>
            <person name="Riley R."/>
            <person name="LaButti K."/>
            <person name="Andreopoulos B."/>
            <person name="Lipzen A."/>
            <person name="Chen C."/>
            <person name="Yan M."/>
            <person name="Daum C."/>
            <person name="Ng V."/>
            <person name="Clum A."/>
            <person name="Steindorff A."/>
            <person name="Ohm R.A."/>
            <person name="Martin F."/>
            <person name="Silar P."/>
            <person name="Natvig D.O."/>
            <person name="Lalanne C."/>
            <person name="Gautier V."/>
            <person name="Ament-Velasquez S.L."/>
            <person name="Kruys A."/>
            <person name="Hutchinson M.I."/>
            <person name="Powell A.J."/>
            <person name="Barry K."/>
            <person name="Miller A.N."/>
            <person name="Grigoriev I.V."/>
            <person name="Debuchy R."/>
            <person name="Gladieux P."/>
            <person name="Hiltunen Thoren M."/>
            <person name="Johannesson H."/>
        </authorList>
    </citation>
    <scope>NUCLEOTIDE SEQUENCE</scope>
    <source>
        <strain evidence="12">CBS 731.68</strain>
    </source>
</reference>
<dbReference type="GO" id="GO:0007095">
    <property type="term" value="P:mitotic G2 DNA damage checkpoint signaling"/>
    <property type="evidence" value="ECO:0007669"/>
    <property type="project" value="TreeGrafter"/>
</dbReference>
<dbReference type="GO" id="GO:0005737">
    <property type="term" value="C:cytoplasm"/>
    <property type="evidence" value="ECO:0007669"/>
    <property type="project" value="TreeGrafter"/>
</dbReference>
<feature type="region of interest" description="Disordered" evidence="10">
    <location>
        <begin position="324"/>
        <end position="355"/>
    </location>
</feature>
<dbReference type="InterPro" id="IPR011009">
    <property type="entry name" value="Kinase-like_dom_sf"/>
</dbReference>
<evidence type="ECO:0000256" key="8">
    <source>
        <dbReference type="ARBA" id="ARBA00048679"/>
    </source>
</evidence>
<evidence type="ECO:0000256" key="6">
    <source>
        <dbReference type="ARBA" id="ARBA00022840"/>
    </source>
</evidence>
<dbReference type="EC" id="2.7.11.1" evidence="1"/>
<dbReference type="InterPro" id="IPR017441">
    <property type="entry name" value="Protein_kinase_ATP_BS"/>
</dbReference>
<dbReference type="GO" id="GO:0035861">
    <property type="term" value="C:site of double-strand break"/>
    <property type="evidence" value="ECO:0007669"/>
    <property type="project" value="TreeGrafter"/>
</dbReference>
<evidence type="ECO:0000256" key="10">
    <source>
        <dbReference type="SAM" id="MobiDB-lite"/>
    </source>
</evidence>
<feature type="compositionally biased region" description="Polar residues" evidence="10">
    <location>
        <begin position="343"/>
        <end position="355"/>
    </location>
</feature>
<evidence type="ECO:0000256" key="7">
    <source>
        <dbReference type="ARBA" id="ARBA00047899"/>
    </source>
</evidence>
<evidence type="ECO:0000256" key="4">
    <source>
        <dbReference type="ARBA" id="ARBA00022741"/>
    </source>
</evidence>
<dbReference type="Proteomes" id="UP001302602">
    <property type="component" value="Unassembled WGS sequence"/>
</dbReference>
<feature type="domain" description="Protein kinase" evidence="11">
    <location>
        <begin position="16"/>
        <end position="290"/>
    </location>
</feature>
<dbReference type="SMART" id="SM00220">
    <property type="entry name" value="S_TKc"/>
    <property type="match status" value="1"/>
</dbReference>
<dbReference type="GO" id="GO:0005634">
    <property type="term" value="C:nucleus"/>
    <property type="evidence" value="ECO:0007669"/>
    <property type="project" value="TreeGrafter"/>
</dbReference>
<dbReference type="RefSeq" id="XP_062653403.1">
    <property type="nucleotide sequence ID" value="XM_062790317.1"/>
</dbReference>
<dbReference type="PROSITE" id="PS00107">
    <property type="entry name" value="PROTEIN_KINASE_ATP"/>
    <property type="match status" value="1"/>
</dbReference>
<comment type="catalytic activity">
    <reaction evidence="8">
        <text>L-seryl-[protein] + ATP = O-phospho-L-seryl-[protein] + ADP + H(+)</text>
        <dbReference type="Rhea" id="RHEA:17989"/>
        <dbReference type="Rhea" id="RHEA-COMP:9863"/>
        <dbReference type="Rhea" id="RHEA-COMP:11604"/>
        <dbReference type="ChEBI" id="CHEBI:15378"/>
        <dbReference type="ChEBI" id="CHEBI:29999"/>
        <dbReference type="ChEBI" id="CHEBI:30616"/>
        <dbReference type="ChEBI" id="CHEBI:83421"/>
        <dbReference type="ChEBI" id="CHEBI:456216"/>
        <dbReference type="EC" id="2.7.11.1"/>
    </reaction>
</comment>
<dbReference type="PANTHER" id="PTHR43895">
    <property type="entry name" value="CALCIUM/CALMODULIN-DEPENDENT PROTEIN KINASE KINASE-RELATED"/>
    <property type="match status" value="1"/>
</dbReference>
<keyword evidence="3" id="KW-0808">Transferase</keyword>